<evidence type="ECO:0000256" key="4">
    <source>
        <dbReference type="ARBA" id="ARBA00022989"/>
    </source>
</evidence>
<dbReference type="CDD" id="cd06186">
    <property type="entry name" value="NOX_Duox_like_FAD_NADP"/>
    <property type="match status" value="1"/>
</dbReference>
<keyword evidence="6 8" id="KW-0472">Membrane</keyword>
<dbReference type="InterPro" id="IPR051410">
    <property type="entry name" value="Ferric/Cupric_Reductase"/>
</dbReference>
<keyword evidence="3 8" id="KW-0812">Transmembrane</keyword>
<reference evidence="10" key="1">
    <citation type="journal article" date="2020" name="Stud. Mycol.">
        <title>101 Dothideomycetes genomes: a test case for predicting lifestyles and emergence of pathogens.</title>
        <authorList>
            <person name="Haridas S."/>
            <person name="Albert R."/>
            <person name="Binder M."/>
            <person name="Bloem J."/>
            <person name="Labutti K."/>
            <person name="Salamov A."/>
            <person name="Andreopoulos B."/>
            <person name="Baker S."/>
            <person name="Barry K."/>
            <person name="Bills G."/>
            <person name="Bluhm B."/>
            <person name="Cannon C."/>
            <person name="Castanera R."/>
            <person name="Culley D."/>
            <person name="Daum C."/>
            <person name="Ezra D."/>
            <person name="Gonzalez J."/>
            <person name="Henrissat B."/>
            <person name="Kuo A."/>
            <person name="Liang C."/>
            <person name="Lipzen A."/>
            <person name="Lutzoni F."/>
            <person name="Magnuson J."/>
            <person name="Mondo S."/>
            <person name="Nolan M."/>
            <person name="Ohm R."/>
            <person name="Pangilinan J."/>
            <person name="Park H.-J."/>
            <person name="Ramirez L."/>
            <person name="Alfaro M."/>
            <person name="Sun H."/>
            <person name="Tritt A."/>
            <person name="Yoshinaga Y."/>
            <person name="Zwiers L.-H."/>
            <person name="Turgeon B."/>
            <person name="Goodwin S."/>
            <person name="Spatafora J."/>
            <person name="Crous P."/>
            <person name="Grigoriev I."/>
        </authorList>
    </citation>
    <scope>NUCLEOTIDE SEQUENCE</scope>
    <source>
        <strain evidence="10">CBS 110217</strain>
    </source>
</reference>
<dbReference type="GO" id="GO:0006826">
    <property type="term" value="P:iron ion transport"/>
    <property type="evidence" value="ECO:0007669"/>
    <property type="project" value="TreeGrafter"/>
</dbReference>
<protein>
    <submittedName>
        <fullName evidence="10">Ferric reductase-like protein transmembrane component 4</fullName>
    </submittedName>
</protein>
<accession>A0A9P4GYM3</accession>
<sequence length="701" mass="77602">MHEYSVHQRHRPRFRTSALHHVANSRMVVDNSFESPRYGDGLCKALSGMWRLGFTCDLMPQLQNFASLAILAPGVSAIDRGNARRRGNGLVGYGIDAANPACAFGCREAISGATLNCSTVEEMPGMEGMDMGDALTLANCISTRCTDVLSWKHEKYWKDNVAGAFVVQPDPKETFQEALAKVNGTPTTVYNETGVLNVTSIVAEEFWWAAYNTDVIFWGKSVSKLVLLLSGVVIPISFSLLRFVPFPGGLRSKFNALFIDPPLFGSRNRAMSKFGFDHAMTRGQGLFIGYLMVINVVLSAVKYEYANPNTWYPHDKWRCMVMLVSNRLGLLSFANLPLIFLYAGRNKFTWVAAISTIQAILHSLIYLQAYVKAGTHASESVKPYWYWAIVGTLGMSILFPTSIGLIRLKAYEIFLAWHIVISILVIVGCYWHIVFGFQHAWGYELWVIITMAVWAFDRIARWMRLLRNGVKTAEVTAIDDEYFSVTIPGVTVSGYAYLYFPTLTWRFWENHSFSVASTILSPPADSTRRNTPTTSSDIEKHPDVHVGGRNDSESSPVVPFKQTVKAGVTFYVRDKTGTTAALRNRISLPVLVEGGYSSHSASSLDASPILIALVGGVGITAVLPHLRGHPGRVKLYWGCRTQALVDDVKRTGAVSSVEHETFVGSRMNVYDILASEINIAGTSEVAVLVSAKETASPVRQW</sequence>
<proteinExistence type="predicted"/>
<comment type="caution">
    <text evidence="10">The sequence shown here is derived from an EMBL/GenBank/DDBJ whole genome shotgun (WGS) entry which is preliminary data.</text>
</comment>
<dbReference type="GO" id="GO:0006879">
    <property type="term" value="P:intracellular iron ion homeostasis"/>
    <property type="evidence" value="ECO:0007669"/>
    <property type="project" value="TreeGrafter"/>
</dbReference>
<evidence type="ECO:0000313" key="11">
    <source>
        <dbReference type="Proteomes" id="UP000799777"/>
    </source>
</evidence>
<dbReference type="PANTHER" id="PTHR32361">
    <property type="entry name" value="FERRIC/CUPRIC REDUCTASE TRANSMEMBRANE COMPONENT"/>
    <property type="match status" value="1"/>
</dbReference>
<feature type="transmembrane region" description="Helical" evidence="8">
    <location>
        <begin position="384"/>
        <end position="406"/>
    </location>
</feature>
<dbReference type="PANTHER" id="PTHR32361:SF9">
    <property type="entry name" value="FERRIC REDUCTASE TRANSMEMBRANE COMPONENT 3-RELATED"/>
    <property type="match status" value="1"/>
</dbReference>
<dbReference type="OrthoDB" id="167398at2759"/>
<keyword evidence="4 8" id="KW-1133">Transmembrane helix</keyword>
<gene>
    <name evidence="10" type="ORF">EK21DRAFT_105020</name>
</gene>
<feature type="transmembrane region" description="Helical" evidence="8">
    <location>
        <begin position="321"/>
        <end position="343"/>
    </location>
</feature>
<dbReference type="GO" id="GO:0015677">
    <property type="term" value="P:copper ion import"/>
    <property type="evidence" value="ECO:0007669"/>
    <property type="project" value="TreeGrafter"/>
</dbReference>
<evidence type="ECO:0000256" key="2">
    <source>
        <dbReference type="ARBA" id="ARBA00022448"/>
    </source>
</evidence>
<evidence type="ECO:0000256" key="3">
    <source>
        <dbReference type="ARBA" id="ARBA00022692"/>
    </source>
</evidence>
<evidence type="ECO:0000256" key="1">
    <source>
        <dbReference type="ARBA" id="ARBA00004141"/>
    </source>
</evidence>
<feature type="domain" description="Ferric oxidoreductase" evidence="9">
    <location>
        <begin position="328"/>
        <end position="429"/>
    </location>
</feature>
<comment type="subcellular location">
    <subcellularLocation>
        <location evidence="1">Membrane</location>
        <topology evidence="1">Multi-pass membrane protein</topology>
    </subcellularLocation>
</comment>
<name>A0A9P4GYM3_9PLEO</name>
<feature type="transmembrane region" description="Helical" evidence="8">
    <location>
        <begin position="413"/>
        <end position="434"/>
    </location>
</feature>
<dbReference type="Proteomes" id="UP000799777">
    <property type="component" value="Unassembled WGS sequence"/>
</dbReference>
<organism evidence="10 11">
    <name type="scientific">Setomelanomma holmii</name>
    <dbReference type="NCBI Taxonomy" id="210430"/>
    <lineage>
        <taxon>Eukaryota</taxon>
        <taxon>Fungi</taxon>
        <taxon>Dikarya</taxon>
        <taxon>Ascomycota</taxon>
        <taxon>Pezizomycotina</taxon>
        <taxon>Dothideomycetes</taxon>
        <taxon>Pleosporomycetidae</taxon>
        <taxon>Pleosporales</taxon>
        <taxon>Pleosporineae</taxon>
        <taxon>Phaeosphaeriaceae</taxon>
        <taxon>Setomelanomma</taxon>
    </lineage>
</organism>
<keyword evidence="5" id="KW-0406">Ion transport</keyword>
<feature type="transmembrane region" description="Helical" evidence="8">
    <location>
        <begin position="440"/>
        <end position="460"/>
    </location>
</feature>
<evidence type="ECO:0000259" key="9">
    <source>
        <dbReference type="Pfam" id="PF01794"/>
    </source>
</evidence>
<dbReference type="AlphaFoldDB" id="A0A9P4GYM3"/>
<dbReference type="InterPro" id="IPR013130">
    <property type="entry name" value="Fe3_Rdtase_TM_dom"/>
</dbReference>
<keyword evidence="2" id="KW-0813">Transport</keyword>
<evidence type="ECO:0000256" key="5">
    <source>
        <dbReference type="ARBA" id="ARBA00023065"/>
    </source>
</evidence>
<dbReference type="EMBL" id="ML978317">
    <property type="protein sequence ID" value="KAF2023914.1"/>
    <property type="molecule type" value="Genomic_DNA"/>
</dbReference>
<feature type="transmembrane region" description="Helical" evidence="8">
    <location>
        <begin position="279"/>
        <end position="301"/>
    </location>
</feature>
<evidence type="ECO:0000256" key="7">
    <source>
        <dbReference type="SAM" id="MobiDB-lite"/>
    </source>
</evidence>
<evidence type="ECO:0000256" key="8">
    <source>
        <dbReference type="SAM" id="Phobius"/>
    </source>
</evidence>
<keyword evidence="11" id="KW-1185">Reference proteome</keyword>
<feature type="transmembrane region" description="Helical" evidence="8">
    <location>
        <begin position="606"/>
        <end position="626"/>
    </location>
</feature>
<dbReference type="GO" id="GO:0000293">
    <property type="term" value="F:ferric-chelate reductase activity"/>
    <property type="evidence" value="ECO:0007669"/>
    <property type="project" value="TreeGrafter"/>
</dbReference>
<evidence type="ECO:0000313" key="10">
    <source>
        <dbReference type="EMBL" id="KAF2023914.1"/>
    </source>
</evidence>
<feature type="compositionally biased region" description="Basic and acidic residues" evidence="7">
    <location>
        <begin position="537"/>
        <end position="552"/>
    </location>
</feature>
<evidence type="ECO:0000256" key="6">
    <source>
        <dbReference type="ARBA" id="ARBA00023136"/>
    </source>
</evidence>
<feature type="region of interest" description="Disordered" evidence="7">
    <location>
        <begin position="523"/>
        <end position="557"/>
    </location>
</feature>
<dbReference type="GO" id="GO:0005886">
    <property type="term" value="C:plasma membrane"/>
    <property type="evidence" value="ECO:0007669"/>
    <property type="project" value="TreeGrafter"/>
</dbReference>
<feature type="transmembrane region" description="Helical" evidence="8">
    <location>
        <begin position="350"/>
        <end position="369"/>
    </location>
</feature>
<feature type="transmembrane region" description="Helical" evidence="8">
    <location>
        <begin position="225"/>
        <end position="244"/>
    </location>
</feature>
<feature type="transmembrane region" description="Helical" evidence="8">
    <location>
        <begin position="481"/>
        <end position="500"/>
    </location>
</feature>
<dbReference type="Pfam" id="PF01794">
    <property type="entry name" value="Ferric_reduct"/>
    <property type="match status" value="1"/>
</dbReference>